<dbReference type="AlphaFoldDB" id="A0A0D5Y202"/>
<proteinExistence type="predicted"/>
<evidence type="ECO:0000313" key="2">
    <source>
        <dbReference type="Proteomes" id="UP000032748"/>
    </source>
</evidence>
<name>A0A0D5Y202_9PSED</name>
<dbReference type="EMBL" id="CP011110">
    <property type="protein sequence ID" value="AKA25075.1"/>
    <property type="molecule type" value="Genomic_DNA"/>
</dbReference>
<dbReference type="OrthoDB" id="6922063at2"/>
<reference evidence="1 2" key="1">
    <citation type="journal article" date="2015" name="Mol. Plant Microbe Interact.">
        <title>Comparative Genomic Analysis of Pseudomonas chlororaphis PCL1606 Reveals New Insight into Antifungal Compounds Involved in Biocontrol.</title>
        <authorList>
            <person name="Calderon C.E."/>
            <person name="Ramos C."/>
            <person name="de Vicente A."/>
            <person name="Cazorla F.M."/>
        </authorList>
    </citation>
    <scope>NUCLEOTIDE SEQUENCE [LARGE SCALE GENOMIC DNA]</scope>
    <source>
        <strain evidence="1 2">PCL1606</strain>
    </source>
</reference>
<evidence type="ECO:0000313" key="1">
    <source>
        <dbReference type="EMBL" id="AKA25075.1"/>
    </source>
</evidence>
<dbReference type="KEGG" id="pcz:PCL1606_36240"/>
<dbReference type="Proteomes" id="UP000032748">
    <property type="component" value="Chromosome"/>
</dbReference>
<dbReference type="RefSeq" id="WP_080925982.1">
    <property type="nucleotide sequence ID" value="NZ_CP011110.1"/>
</dbReference>
<gene>
    <name evidence="1" type="ORF">PCL1606_36240</name>
</gene>
<protein>
    <submittedName>
        <fullName evidence="1">Uncharacterized protein</fullName>
    </submittedName>
</protein>
<organism evidence="1 2">
    <name type="scientific">Pseudomonas chlororaphis</name>
    <dbReference type="NCBI Taxonomy" id="587753"/>
    <lineage>
        <taxon>Bacteria</taxon>
        <taxon>Pseudomonadati</taxon>
        <taxon>Pseudomonadota</taxon>
        <taxon>Gammaproteobacteria</taxon>
        <taxon>Pseudomonadales</taxon>
        <taxon>Pseudomonadaceae</taxon>
        <taxon>Pseudomonas</taxon>
    </lineage>
</organism>
<sequence length="90" mass="10155">MSTISTIINSETPRDVLLFLAGGENGISYPRLDGLYNRNNWVNISSNIELLKLVDTMIAEGLIKHTDGALRKGPMWKTPEFIAQNKYIFK</sequence>
<accession>A0A0D5Y202</accession>
<dbReference type="PATRIC" id="fig|587753.10.peg.3613"/>